<dbReference type="Gene3D" id="3.40.1110.10">
    <property type="entry name" value="Calcium-transporting ATPase, cytoplasmic domain N"/>
    <property type="match status" value="1"/>
</dbReference>
<dbReference type="GO" id="GO:0016887">
    <property type="term" value="F:ATP hydrolysis activity"/>
    <property type="evidence" value="ECO:0007669"/>
    <property type="project" value="InterPro"/>
</dbReference>
<dbReference type="SUPFAM" id="SSF81665">
    <property type="entry name" value="Calcium ATPase, transmembrane domain M"/>
    <property type="match status" value="1"/>
</dbReference>
<reference evidence="11 12" key="1">
    <citation type="journal article" date="2012" name="Eukaryot. Cell">
        <title>Draft genome sequence of Wickerhamomyces ciferrii NRRL Y-1031 F-60-10.</title>
        <authorList>
            <person name="Schneider J."/>
            <person name="Andrea H."/>
            <person name="Blom J."/>
            <person name="Jaenicke S."/>
            <person name="Ruckert C."/>
            <person name="Schorsch C."/>
            <person name="Szczepanowski R."/>
            <person name="Farwick M."/>
            <person name="Goesmann A."/>
            <person name="Puhler A."/>
            <person name="Schaffer S."/>
            <person name="Tauch A."/>
            <person name="Kohler T."/>
            <person name="Brinkrolf K."/>
        </authorList>
    </citation>
    <scope>NUCLEOTIDE SEQUENCE [LARGE SCALE GENOMIC DNA]</scope>
    <source>
        <strain evidence="12">ATCC 14091 / BCRC 22168 / CBS 111 / JCM 3599 / NBRC 0793 / NRRL Y-1031 F-60-10</strain>
    </source>
</reference>
<keyword evidence="5" id="KW-0067">ATP-binding</keyword>
<keyword evidence="7 9" id="KW-1133">Transmembrane helix</keyword>
<comment type="subcellular location">
    <subcellularLocation>
        <location evidence="1">Cell membrane</location>
        <topology evidence="1">Multi-pass membrane protein</topology>
    </subcellularLocation>
</comment>
<evidence type="ECO:0000256" key="8">
    <source>
        <dbReference type="ARBA" id="ARBA00023136"/>
    </source>
</evidence>
<feature type="transmembrane region" description="Helical" evidence="9">
    <location>
        <begin position="1014"/>
        <end position="1031"/>
    </location>
</feature>
<dbReference type="SUPFAM" id="SSF81660">
    <property type="entry name" value="Metal cation-transporting ATPase, ATP-binding domain N"/>
    <property type="match status" value="1"/>
</dbReference>
<feature type="transmembrane region" description="Helical" evidence="9">
    <location>
        <begin position="951"/>
        <end position="979"/>
    </location>
</feature>
<dbReference type="SUPFAM" id="SSF81653">
    <property type="entry name" value="Calcium ATPase, transduction domain A"/>
    <property type="match status" value="1"/>
</dbReference>
<evidence type="ECO:0000256" key="1">
    <source>
        <dbReference type="ARBA" id="ARBA00004651"/>
    </source>
</evidence>
<dbReference type="Pfam" id="PF00122">
    <property type="entry name" value="E1-E2_ATPase"/>
    <property type="match status" value="1"/>
</dbReference>
<dbReference type="InterPro" id="IPR018303">
    <property type="entry name" value="ATPase_P-typ_P_site"/>
</dbReference>
<feature type="transmembrane region" description="Helical" evidence="9">
    <location>
        <begin position="1052"/>
        <end position="1071"/>
    </location>
</feature>
<dbReference type="Pfam" id="PF00689">
    <property type="entry name" value="Cation_ATPase_C"/>
    <property type="match status" value="1"/>
</dbReference>
<dbReference type="InterPro" id="IPR008250">
    <property type="entry name" value="ATPase_P-typ_transduc_dom_A_sf"/>
</dbReference>
<dbReference type="Gene3D" id="2.70.150.10">
    <property type="entry name" value="Calcium-transporting ATPase, cytoplasmic transduction domain A"/>
    <property type="match status" value="1"/>
</dbReference>
<feature type="transmembrane region" description="Helical" evidence="9">
    <location>
        <begin position="1083"/>
        <end position="1101"/>
    </location>
</feature>
<proteinExistence type="predicted"/>
<dbReference type="InterPro" id="IPR050510">
    <property type="entry name" value="Cation_transp_ATPase_P-type"/>
</dbReference>
<dbReference type="GO" id="GO:1902600">
    <property type="term" value="P:proton transmembrane transport"/>
    <property type="evidence" value="ECO:0007669"/>
    <property type="project" value="TreeGrafter"/>
</dbReference>
<dbReference type="InterPro" id="IPR036412">
    <property type="entry name" value="HAD-like_sf"/>
</dbReference>
<dbReference type="InterPro" id="IPR001757">
    <property type="entry name" value="P_typ_ATPase"/>
</dbReference>
<evidence type="ECO:0000256" key="3">
    <source>
        <dbReference type="ARBA" id="ARBA00022692"/>
    </source>
</evidence>
<feature type="domain" description="Cation-transporting P-type ATPase N-terminal" evidence="10">
    <location>
        <begin position="116"/>
        <end position="189"/>
    </location>
</feature>
<dbReference type="SFLD" id="SFLDG00002">
    <property type="entry name" value="C1.7:_P-type_atpase_like"/>
    <property type="match status" value="1"/>
</dbReference>
<dbReference type="GO" id="GO:0036376">
    <property type="term" value="P:sodium ion export across plasma membrane"/>
    <property type="evidence" value="ECO:0007669"/>
    <property type="project" value="TreeGrafter"/>
</dbReference>
<feature type="transmembrane region" description="Helical" evidence="9">
    <location>
        <begin position="363"/>
        <end position="388"/>
    </location>
</feature>
<keyword evidence="4" id="KW-0547">Nucleotide-binding</keyword>
<dbReference type="PRINTS" id="PR00121">
    <property type="entry name" value="NAKATPASE"/>
</dbReference>
<dbReference type="InterPro" id="IPR059000">
    <property type="entry name" value="ATPase_P-type_domA"/>
</dbReference>
<evidence type="ECO:0000256" key="2">
    <source>
        <dbReference type="ARBA" id="ARBA00022475"/>
    </source>
</evidence>
<keyword evidence="2" id="KW-1003">Cell membrane</keyword>
<dbReference type="GO" id="GO:0005391">
    <property type="term" value="F:P-type sodium:potassium-exchanging transporter activity"/>
    <property type="evidence" value="ECO:0007669"/>
    <property type="project" value="TreeGrafter"/>
</dbReference>
<dbReference type="SUPFAM" id="SSF56784">
    <property type="entry name" value="HAD-like"/>
    <property type="match status" value="1"/>
</dbReference>
<evidence type="ECO:0000256" key="9">
    <source>
        <dbReference type="SAM" id="Phobius"/>
    </source>
</evidence>
<dbReference type="Proteomes" id="UP000009328">
    <property type="component" value="Unassembled WGS sequence"/>
</dbReference>
<dbReference type="Gene3D" id="1.20.1110.10">
    <property type="entry name" value="Calcium-transporting ATPase, transmembrane domain"/>
    <property type="match status" value="1"/>
</dbReference>
<dbReference type="Pfam" id="PF13246">
    <property type="entry name" value="Cation_ATPase"/>
    <property type="match status" value="1"/>
</dbReference>
<dbReference type="AlphaFoldDB" id="K0KN13"/>
<keyword evidence="8 9" id="KW-0472">Membrane</keyword>
<organism evidence="11 12">
    <name type="scientific">Wickerhamomyces ciferrii (strain ATCC 14091 / BCRC 22168 / CBS 111 / JCM 3599 / NBRC 0793 / NRRL Y-1031 F-60-10)</name>
    <name type="common">Yeast</name>
    <name type="synonym">Pichia ciferrii</name>
    <dbReference type="NCBI Taxonomy" id="1206466"/>
    <lineage>
        <taxon>Eukaryota</taxon>
        <taxon>Fungi</taxon>
        <taxon>Dikarya</taxon>
        <taxon>Ascomycota</taxon>
        <taxon>Saccharomycotina</taxon>
        <taxon>Saccharomycetes</taxon>
        <taxon>Phaffomycetales</taxon>
        <taxon>Wickerhamomycetaceae</taxon>
        <taxon>Wickerhamomyces</taxon>
    </lineage>
</organism>
<dbReference type="InParanoid" id="K0KN13"/>
<dbReference type="InterPro" id="IPR023299">
    <property type="entry name" value="ATPase_P-typ_cyto_dom_N"/>
</dbReference>
<dbReference type="EMBL" id="CAIF01000048">
    <property type="protein sequence ID" value="CCH42518.1"/>
    <property type="molecule type" value="Genomic_DNA"/>
</dbReference>
<evidence type="ECO:0000256" key="4">
    <source>
        <dbReference type="ARBA" id="ARBA00022741"/>
    </source>
</evidence>
<comment type="caution">
    <text evidence="11">The sequence shown here is derived from an EMBL/GenBank/DDBJ whole genome shotgun (WGS) entry which is preliminary data.</text>
</comment>
<dbReference type="GO" id="GO:0006883">
    <property type="term" value="P:intracellular sodium ion homeostasis"/>
    <property type="evidence" value="ECO:0007669"/>
    <property type="project" value="TreeGrafter"/>
</dbReference>
<dbReference type="InterPro" id="IPR023298">
    <property type="entry name" value="ATPase_P-typ_TM_dom_sf"/>
</dbReference>
<dbReference type="STRING" id="1206466.K0KN13"/>
<evidence type="ECO:0000313" key="11">
    <source>
        <dbReference type="EMBL" id="CCH42518.1"/>
    </source>
</evidence>
<evidence type="ECO:0000256" key="5">
    <source>
        <dbReference type="ARBA" id="ARBA00022840"/>
    </source>
</evidence>
<dbReference type="SMART" id="SM00831">
    <property type="entry name" value="Cation_ATPase_N"/>
    <property type="match status" value="1"/>
</dbReference>
<dbReference type="GO" id="GO:0005524">
    <property type="term" value="F:ATP binding"/>
    <property type="evidence" value="ECO:0007669"/>
    <property type="project" value="UniProtKB-KW"/>
</dbReference>
<dbReference type="InterPro" id="IPR006068">
    <property type="entry name" value="ATPase_P-typ_cation-transptr_C"/>
</dbReference>
<dbReference type="InterPro" id="IPR004014">
    <property type="entry name" value="ATPase_P-typ_cation-transptr_N"/>
</dbReference>
<keyword evidence="6" id="KW-1278">Translocase</keyword>
<evidence type="ECO:0000259" key="10">
    <source>
        <dbReference type="SMART" id="SM00831"/>
    </source>
</evidence>
<evidence type="ECO:0000313" key="12">
    <source>
        <dbReference type="Proteomes" id="UP000009328"/>
    </source>
</evidence>
<dbReference type="PANTHER" id="PTHR43294:SF21">
    <property type="entry name" value="CATION TRANSPORTING ATPASE"/>
    <property type="match status" value="1"/>
</dbReference>
<accession>K0KN13</accession>
<dbReference type="SFLD" id="SFLDF00027">
    <property type="entry name" value="p-type_atpase"/>
    <property type="match status" value="1"/>
</dbReference>
<dbReference type="InterPro" id="IPR044492">
    <property type="entry name" value="P_typ_ATPase_HD_dom"/>
</dbReference>
<gene>
    <name evidence="11" type="ORF">BN7_2062</name>
</gene>
<dbReference type="GO" id="GO:0005886">
    <property type="term" value="C:plasma membrane"/>
    <property type="evidence" value="ECO:0007669"/>
    <property type="project" value="UniProtKB-SubCell"/>
</dbReference>
<dbReference type="InterPro" id="IPR023214">
    <property type="entry name" value="HAD_sf"/>
</dbReference>
<dbReference type="PRINTS" id="PR00119">
    <property type="entry name" value="CATATPASE"/>
</dbReference>
<dbReference type="PANTHER" id="PTHR43294">
    <property type="entry name" value="SODIUM/POTASSIUM-TRANSPORTING ATPASE SUBUNIT ALPHA"/>
    <property type="match status" value="1"/>
</dbReference>
<dbReference type="GO" id="GO:1990573">
    <property type="term" value="P:potassium ion import across plasma membrane"/>
    <property type="evidence" value="ECO:0007669"/>
    <property type="project" value="TreeGrafter"/>
</dbReference>
<feature type="transmembrane region" description="Helical" evidence="9">
    <location>
        <begin position="881"/>
        <end position="902"/>
    </location>
</feature>
<dbReference type="Gene3D" id="3.40.50.1000">
    <property type="entry name" value="HAD superfamily/HAD-like"/>
    <property type="match status" value="1"/>
</dbReference>
<keyword evidence="3 9" id="KW-0812">Transmembrane</keyword>
<dbReference type="SFLD" id="SFLDS00003">
    <property type="entry name" value="Haloacid_Dehalogenase"/>
    <property type="match status" value="1"/>
</dbReference>
<evidence type="ECO:0000256" key="6">
    <source>
        <dbReference type="ARBA" id="ARBA00022967"/>
    </source>
</evidence>
<dbReference type="eggNOG" id="KOG0203">
    <property type="taxonomic scope" value="Eukaryota"/>
</dbReference>
<feature type="transmembrane region" description="Helical" evidence="9">
    <location>
        <begin position="908"/>
        <end position="930"/>
    </location>
</feature>
<feature type="transmembrane region" description="Helical" evidence="9">
    <location>
        <begin position="165"/>
        <end position="189"/>
    </location>
</feature>
<keyword evidence="12" id="KW-1185">Reference proteome</keyword>
<dbReference type="GO" id="GO:0030007">
    <property type="term" value="P:intracellular potassium ion homeostasis"/>
    <property type="evidence" value="ECO:0007669"/>
    <property type="project" value="TreeGrafter"/>
</dbReference>
<feature type="transmembrane region" description="Helical" evidence="9">
    <location>
        <begin position="201"/>
        <end position="220"/>
    </location>
</feature>
<dbReference type="NCBIfam" id="TIGR01494">
    <property type="entry name" value="ATPase_P-type"/>
    <property type="match status" value="2"/>
</dbReference>
<name>K0KN13_WICCF</name>
<evidence type="ECO:0000256" key="7">
    <source>
        <dbReference type="ARBA" id="ARBA00022989"/>
    </source>
</evidence>
<feature type="transmembrane region" description="Helical" evidence="9">
    <location>
        <begin position="408"/>
        <end position="433"/>
    </location>
</feature>
<sequence length="1122" mass="124696">MGSLKETTISKWDTDISTELDLEAGAGVNSNIRFVEGWDERGRQLSRNVNRPSSLSRRISMASIETSLSRTKVEPNVALPPIFKTISYRVEDDQLSVHKKKQNKTETSVQNFKETTWHVKTIDEIANSLSTDPFNGLTTEQFEKNLKIFGFNQHTPPKTNWLKKIFMYFFGGFGSLLLIGGILCCISWKPLGNPNPAVANLALGVVLFLVFFLQAGFNFWQDFTSSRVMNSINGMLPSDSNVKRDGLKTIEEVKNLVSGDLIFISNGDRLPADVRFVSIEGNDFAFDRSILTGESKPIVASKDPDEKGSNYLESSCIGLQGTYCVGGSGYGIIVSTGDNTVFGKIAKLSSEPKSGLSPLQKEILRFVFLTVSIVITLIVILCIIWGAWLRKSYPDWIPVSTLIVDLVSVAVAFIPEGLPIALTTCLIITAGAMKKNKILCKSLSVVETLGSVSTICSDKTGTLTKNKMFVTSYSVGIDEISENEASQSNDVSADDLSVEGDVSVEDGKSKDSSIGLTQLSRISKLCNSASFNPTTMNKPIKERLITGNATDQAILRFGEELDPDHDLYQEWTQKAEVSFNSKNKFMIRLFEKSNVQLQHLQLFIKGAPDILLPKCLSYQNQDGEVVQLNDESLLQIQNLQKSWAMKGQRVVLLAYKPIHVSRFANIEFSSKIAHDKLMEESESGLILSGLVGITDPPKDDIFDVVTTLKGAGIKFCMVTGDFELTAVAIAKMCNILTTDEIANVNSLDINYPVMDPSKTKLCDRVETEGAISISGPSLNFLNENQWEHLTSFEQIVFARTTPEQKLRIVEEFQKRGHIVGMTGDGVNDAPSLRQADIGIAMAEGSDIAKEASDLVLLESFSSMVTALKYGRLVFENLKKTVVYLLPAGTYGELWPVLLNVIFGLPQVLSSFCMIIICCLTDCAGAITLAYESPEKNLLEKKPRSITGNRLVNLNLLLHSYFTVGTYYCFVAFLMSFLYYREKGIPFSVLSLSYGEYPANYSADKISELTNTVSSIYFITLVIMQFFNLFATRTRYLSVFQQKPIFDKTTSNYPMFIAIVFGLAVTFFFNYIPWFQNVLNTSPVPAKFYFIALGFGAVVLIYDELRKFTIRKYPNCLWAKVAW</sequence>
<dbReference type="Pfam" id="PF00690">
    <property type="entry name" value="Cation_ATPase_N"/>
    <property type="match status" value="1"/>
</dbReference>
<protein>
    <submittedName>
        <fullName evidence="11">Membrane protein</fullName>
    </submittedName>
</protein>
<dbReference type="HOGENOM" id="CLU_002360_4_1_1"/>
<dbReference type="PROSITE" id="PS00154">
    <property type="entry name" value="ATPASE_E1_E2"/>
    <property type="match status" value="1"/>
</dbReference>